<dbReference type="Pfam" id="PF00497">
    <property type="entry name" value="SBP_bac_3"/>
    <property type="match status" value="1"/>
</dbReference>
<accession>A0ABN2PJG4</accession>
<feature type="domain" description="Solute-binding protein family 3/N-terminal" evidence="6">
    <location>
        <begin position="46"/>
        <end position="271"/>
    </location>
</feature>
<dbReference type="PANTHER" id="PTHR30085:SF6">
    <property type="entry name" value="ABC TRANSPORTER GLUTAMINE-BINDING PROTEIN GLNH"/>
    <property type="match status" value="1"/>
</dbReference>
<dbReference type="PANTHER" id="PTHR30085">
    <property type="entry name" value="AMINO ACID ABC TRANSPORTER PERMEASE"/>
    <property type="match status" value="1"/>
</dbReference>
<dbReference type="EMBL" id="BAAAMJ010000033">
    <property type="protein sequence ID" value="GAA1923497.1"/>
    <property type="molecule type" value="Genomic_DNA"/>
</dbReference>
<comment type="similarity">
    <text evidence="1 4">Belongs to the bacterial solute-binding protein 3 family.</text>
</comment>
<evidence type="ECO:0000313" key="7">
    <source>
        <dbReference type="EMBL" id="GAA1923497.1"/>
    </source>
</evidence>
<dbReference type="Gene3D" id="3.40.190.10">
    <property type="entry name" value="Periplasmic binding protein-like II"/>
    <property type="match status" value="2"/>
</dbReference>
<dbReference type="InterPro" id="IPR001638">
    <property type="entry name" value="Solute-binding_3/MltF_N"/>
</dbReference>
<keyword evidence="2" id="KW-0813">Transport</keyword>
<dbReference type="InterPro" id="IPR018313">
    <property type="entry name" value="SBP_3_CS"/>
</dbReference>
<feature type="chain" id="PRO_5046060053" evidence="5">
    <location>
        <begin position="23"/>
        <end position="285"/>
    </location>
</feature>
<organism evidence="7 8">
    <name type="scientific">Streptomyces sodiiphilus</name>
    <dbReference type="NCBI Taxonomy" id="226217"/>
    <lineage>
        <taxon>Bacteria</taxon>
        <taxon>Bacillati</taxon>
        <taxon>Actinomycetota</taxon>
        <taxon>Actinomycetes</taxon>
        <taxon>Kitasatosporales</taxon>
        <taxon>Streptomycetaceae</taxon>
        <taxon>Streptomyces</taxon>
    </lineage>
</organism>
<keyword evidence="8" id="KW-1185">Reference proteome</keyword>
<gene>
    <name evidence="7" type="ORF">GCM10009716_34890</name>
</gene>
<evidence type="ECO:0000256" key="3">
    <source>
        <dbReference type="ARBA" id="ARBA00022729"/>
    </source>
</evidence>
<reference evidence="7 8" key="1">
    <citation type="journal article" date="2019" name="Int. J. Syst. Evol. Microbiol.">
        <title>The Global Catalogue of Microorganisms (GCM) 10K type strain sequencing project: providing services to taxonomists for standard genome sequencing and annotation.</title>
        <authorList>
            <consortium name="The Broad Institute Genomics Platform"/>
            <consortium name="The Broad Institute Genome Sequencing Center for Infectious Disease"/>
            <person name="Wu L."/>
            <person name="Ma J."/>
        </authorList>
    </citation>
    <scope>NUCLEOTIDE SEQUENCE [LARGE SCALE GENOMIC DNA]</scope>
    <source>
        <strain evidence="7 8">JCM 13581</strain>
    </source>
</reference>
<dbReference type="CDD" id="cd13690">
    <property type="entry name" value="PBP2_GluB"/>
    <property type="match status" value="1"/>
</dbReference>
<keyword evidence="3 5" id="KW-0732">Signal</keyword>
<dbReference type="InterPro" id="IPR051455">
    <property type="entry name" value="Bact_solute-bind_prot3"/>
</dbReference>
<name>A0ABN2PJG4_9ACTN</name>
<protein>
    <submittedName>
        <fullName evidence="7">Glutamate ABC transporter substrate-binding protein</fullName>
    </submittedName>
</protein>
<dbReference type="SUPFAM" id="SSF53850">
    <property type="entry name" value="Periplasmic binding protein-like II"/>
    <property type="match status" value="1"/>
</dbReference>
<dbReference type="SMART" id="SM00062">
    <property type="entry name" value="PBPb"/>
    <property type="match status" value="1"/>
</dbReference>
<feature type="signal peptide" evidence="5">
    <location>
        <begin position="1"/>
        <end position="22"/>
    </location>
</feature>
<evidence type="ECO:0000259" key="6">
    <source>
        <dbReference type="SMART" id="SM00062"/>
    </source>
</evidence>
<dbReference type="PROSITE" id="PS01039">
    <property type="entry name" value="SBP_BACTERIAL_3"/>
    <property type="match status" value="1"/>
</dbReference>
<evidence type="ECO:0000256" key="1">
    <source>
        <dbReference type="ARBA" id="ARBA00010333"/>
    </source>
</evidence>
<dbReference type="RefSeq" id="WP_344263432.1">
    <property type="nucleotide sequence ID" value="NZ_BAAAMJ010000033.1"/>
</dbReference>
<proteinExistence type="inferred from homology"/>
<evidence type="ECO:0000256" key="4">
    <source>
        <dbReference type="RuleBase" id="RU003744"/>
    </source>
</evidence>
<dbReference type="Proteomes" id="UP001501303">
    <property type="component" value="Unassembled WGS sequence"/>
</dbReference>
<dbReference type="PROSITE" id="PS51257">
    <property type="entry name" value="PROKAR_LIPOPROTEIN"/>
    <property type="match status" value="1"/>
</dbReference>
<sequence>MNFRKASALAAAVVALSLTATACGSDDGGDGAGNGGGGSGDGGGSTVTIGIKFDQPGLGLQTPDGDFEGFDVDVATYVANELGYDAEDIEWKEAISAERENMIKNGDVDFVVATYSITDQRKEEVSFAGPYFIAQQDLLIRADDEVTDVEQINDLNLCSVAGSTSAQNVAEKFAPDAELQEYGGYSECLTGLENKAVDALTTDDAILAGYASQDAHAGKFKLAGLELNPEHYGIGVPKDDTELRDKINAALEKMVEDGSWARFVETHFGPAGYEAADAPEITETD</sequence>
<evidence type="ECO:0000313" key="8">
    <source>
        <dbReference type="Proteomes" id="UP001501303"/>
    </source>
</evidence>
<comment type="caution">
    <text evidence="7">The sequence shown here is derived from an EMBL/GenBank/DDBJ whole genome shotgun (WGS) entry which is preliminary data.</text>
</comment>
<evidence type="ECO:0000256" key="5">
    <source>
        <dbReference type="SAM" id="SignalP"/>
    </source>
</evidence>
<evidence type="ECO:0000256" key="2">
    <source>
        <dbReference type="ARBA" id="ARBA00022448"/>
    </source>
</evidence>